<gene>
    <name evidence="5" type="ORF">BDK51DRAFT_7145</name>
</gene>
<sequence>RSSKTQIILQIIGKELIAGKKFVIVSQWTMYLDILMAAFKLSFPGISYTQLDGRTLPVVHQKMVDNFQNSTEEHVIYASLSSSDQGITLKWASTMIIADLFWNKATMDQMADRIHRIGQQRNVSIHSIITKDTIEVKIRQL</sequence>
<dbReference type="OrthoDB" id="423559at2759"/>
<evidence type="ECO:0000313" key="6">
    <source>
        <dbReference type="Proteomes" id="UP000269721"/>
    </source>
</evidence>
<reference evidence="6" key="1">
    <citation type="journal article" date="2018" name="Nat. Microbiol.">
        <title>Leveraging single-cell genomics to expand the fungal tree of life.</title>
        <authorList>
            <person name="Ahrendt S.R."/>
            <person name="Quandt C.A."/>
            <person name="Ciobanu D."/>
            <person name="Clum A."/>
            <person name="Salamov A."/>
            <person name="Andreopoulos B."/>
            <person name="Cheng J.F."/>
            <person name="Woyke T."/>
            <person name="Pelin A."/>
            <person name="Henrissat B."/>
            <person name="Reynolds N.K."/>
            <person name="Benny G.L."/>
            <person name="Smith M.E."/>
            <person name="James T.Y."/>
            <person name="Grigoriev I.V."/>
        </authorList>
    </citation>
    <scope>NUCLEOTIDE SEQUENCE [LARGE SCALE GENOMIC DNA]</scope>
</reference>
<dbReference type="SMART" id="SM00490">
    <property type="entry name" value="HELICc"/>
    <property type="match status" value="1"/>
</dbReference>
<dbReference type="InterPro" id="IPR049730">
    <property type="entry name" value="SNF2/RAD54-like_C"/>
</dbReference>
<dbReference type="SUPFAM" id="SSF52540">
    <property type="entry name" value="P-loop containing nucleoside triphosphate hydrolases"/>
    <property type="match status" value="1"/>
</dbReference>
<feature type="domain" description="Helicase C-terminal" evidence="4">
    <location>
        <begin position="3"/>
        <end position="141"/>
    </location>
</feature>
<organism evidence="5 6">
    <name type="scientific">Blyttiomyces helicus</name>
    <dbReference type="NCBI Taxonomy" id="388810"/>
    <lineage>
        <taxon>Eukaryota</taxon>
        <taxon>Fungi</taxon>
        <taxon>Fungi incertae sedis</taxon>
        <taxon>Chytridiomycota</taxon>
        <taxon>Chytridiomycota incertae sedis</taxon>
        <taxon>Chytridiomycetes</taxon>
        <taxon>Chytridiomycetes incertae sedis</taxon>
        <taxon>Blyttiomyces</taxon>
    </lineage>
</organism>
<dbReference type="GO" id="GO:0005634">
    <property type="term" value="C:nucleus"/>
    <property type="evidence" value="ECO:0007669"/>
    <property type="project" value="TreeGrafter"/>
</dbReference>
<dbReference type="InterPro" id="IPR001650">
    <property type="entry name" value="Helicase_C-like"/>
</dbReference>
<evidence type="ECO:0000256" key="2">
    <source>
        <dbReference type="ARBA" id="ARBA00022801"/>
    </source>
</evidence>
<dbReference type="EMBL" id="KZ998197">
    <property type="protein sequence ID" value="RKO86436.1"/>
    <property type="molecule type" value="Genomic_DNA"/>
</dbReference>
<feature type="non-terminal residue" evidence="5">
    <location>
        <position position="141"/>
    </location>
</feature>
<dbReference type="InterPro" id="IPR050628">
    <property type="entry name" value="SNF2_RAD54_helicase_TF"/>
</dbReference>
<dbReference type="AlphaFoldDB" id="A0A4P9W8E3"/>
<dbReference type="GO" id="GO:0005524">
    <property type="term" value="F:ATP binding"/>
    <property type="evidence" value="ECO:0007669"/>
    <property type="project" value="UniProtKB-KW"/>
</dbReference>
<accession>A0A4P9W8E3</accession>
<feature type="non-terminal residue" evidence="5">
    <location>
        <position position="1"/>
    </location>
</feature>
<dbReference type="Gene3D" id="3.40.50.300">
    <property type="entry name" value="P-loop containing nucleotide triphosphate hydrolases"/>
    <property type="match status" value="1"/>
</dbReference>
<dbReference type="GO" id="GO:0008094">
    <property type="term" value="F:ATP-dependent activity, acting on DNA"/>
    <property type="evidence" value="ECO:0007669"/>
    <property type="project" value="TreeGrafter"/>
</dbReference>
<evidence type="ECO:0000313" key="5">
    <source>
        <dbReference type="EMBL" id="RKO86436.1"/>
    </source>
</evidence>
<dbReference type="GO" id="GO:0016787">
    <property type="term" value="F:hydrolase activity"/>
    <property type="evidence" value="ECO:0007669"/>
    <property type="project" value="UniProtKB-KW"/>
</dbReference>
<evidence type="ECO:0000259" key="4">
    <source>
        <dbReference type="PROSITE" id="PS51194"/>
    </source>
</evidence>
<keyword evidence="6" id="KW-1185">Reference proteome</keyword>
<proteinExistence type="predicted"/>
<dbReference type="InterPro" id="IPR027417">
    <property type="entry name" value="P-loop_NTPase"/>
</dbReference>
<name>A0A4P9W8E3_9FUNG</name>
<dbReference type="GO" id="GO:0006281">
    <property type="term" value="P:DNA repair"/>
    <property type="evidence" value="ECO:0007669"/>
    <property type="project" value="TreeGrafter"/>
</dbReference>
<dbReference type="CDD" id="cd18793">
    <property type="entry name" value="SF2_C_SNF"/>
    <property type="match status" value="1"/>
</dbReference>
<dbReference type="Pfam" id="PF00271">
    <property type="entry name" value="Helicase_C"/>
    <property type="match status" value="1"/>
</dbReference>
<keyword evidence="2 5" id="KW-0378">Hydrolase</keyword>
<protein>
    <submittedName>
        <fullName evidence="5">P-loop containing nucleoside triphosphate hydrolase protein</fullName>
    </submittedName>
</protein>
<keyword evidence="3" id="KW-0067">ATP-binding</keyword>
<evidence type="ECO:0000256" key="1">
    <source>
        <dbReference type="ARBA" id="ARBA00022741"/>
    </source>
</evidence>
<evidence type="ECO:0000256" key="3">
    <source>
        <dbReference type="ARBA" id="ARBA00022840"/>
    </source>
</evidence>
<dbReference type="Proteomes" id="UP000269721">
    <property type="component" value="Unassembled WGS sequence"/>
</dbReference>
<dbReference type="PANTHER" id="PTHR45626">
    <property type="entry name" value="TRANSCRIPTION TERMINATION FACTOR 2-RELATED"/>
    <property type="match status" value="1"/>
</dbReference>
<keyword evidence="1" id="KW-0547">Nucleotide-binding</keyword>
<dbReference type="PROSITE" id="PS51194">
    <property type="entry name" value="HELICASE_CTER"/>
    <property type="match status" value="1"/>
</dbReference>